<feature type="site" description="Could be important to modulate the pK values of the two catalytic cysteine residues" evidence="8">
    <location>
        <position position="182"/>
    </location>
</feature>
<dbReference type="RefSeq" id="WP_129081411.1">
    <property type="nucleotide sequence ID" value="NZ_CP041070.1"/>
</dbReference>
<name>A0A4Q0Y498_9BACT</name>
<gene>
    <name evidence="8" type="primary">dapF</name>
    <name evidence="10" type="ORF">CRV06_03805</name>
</gene>
<dbReference type="Pfam" id="PF01678">
    <property type="entry name" value="DAP_epimerase"/>
    <property type="match status" value="2"/>
</dbReference>
<feature type="binding site" evidence="8">
    <location>
        <begin position="70"/>
        <end position="71"/>
    </location>
    <ligand>
        <name>substrate</name>
    </ligand>
</feature>
<dbReference type="STRING" id="877500.GCA_000935065_02876"/>
<sequence>MTYAKYSASGNDFVILHCFVEKDFTQEAIKLCNRTEGIGADGFVVLLPSKEADFKWKFYNSDGSAAAMCGNATRAVAHYAFNNNLASSKMKFLTDAGIIESEVMNNNIVKTQMTEPKVIKEQFEQEGFIWYLIDTGVPHLVTFVDDLEKYDHELCAKMRYEHNANVNFAKMQNGKIKVRTYERGVEGETLACGTGMVACFLRAQDLNLVKDTALIYPKSNEELTVSKVGEKIYFQGAVKKVFTATIE</sequence>
<dbReference type="PANTHER" id="PTHR31689">
    <property type="entry name" value="DIAMINOPIMELATE EPIMERASE, CHLOROPLASTIC"/>
    <property type="match status" value="1"/>
</dbReference>
<dbReference type="EC" id="5.1.1.7" evidence="3 8"/>
<protein>
    <recommendedName>
        <fullName evidence="3 8">Diaminopimelate epimerase</fullName>
        <shortName evidence="8">DAP epimerase</shortName>
        <ecNumber evidence="3 8">5.1.1.7</ecNumber>
    </recommendedName>
    <alternativeName>
        <fullName evidence="8">PLP-independent amino acid racemase</fullName>
    </alternativeName>
</protein>
<feature type="site" description="Could be important to modulate the pK values of the two catalytic cysteine residues" evidence="8">
    <location>
        <position position="139"/>
    </location>
</feature>
<dbReference type="InterPro" id="IPR001653">
    <property type="entry name" value="DAP_epimerase_DapF"/>
</dbReference>
<evidence type="ECO:0000256" key="2">
    <source>
        <dbReference type="ARBA" id="ARBA00010219"/>
    </source>
</evidence>
<dbReference type="UniPathway" id="UPA00034">
    <property type="reaction ID" value="UER00025"/>
</dbReference>
<evidence type="ECO:0000313" key="10">
    <source>
        <dbReference type="EMBL" id="RXJ64074.1"/>
    </source>
</evidence>
<feature type="binding site" evidence="8">
    <location>
        <position position="165"/>
    </location>
    <ligand>
        <name>substrate</name>
    </ligand>
</feature>
<comment type="similarity">
    <text evidence="2 8">Belongs to the diaminopimelate epimerase family.</text>
</comment>
<keyword evidence="6 8" id="KW-0413">Isomerase</keyword>
<keyword evidence="4 8" id="KW-0028">Amino-acid biosynthesis</keyword>
<proteinExistence type="inferred from homology"/>
<feature type="binding site" evidence="8">
    <location>
        <begin position="182"/>
        <end position="183"/>
    </location>
    <ligand>
        <name>substrate</name>
    </ligand>
</feature>
<evidence type="ECO:0000256" key="1">
    <source>
        <dbReference type="ARBA" id="ARBA00005196"/>
    </source>
</evidence>
<evidence type="ECO:0000256" key="9">
    <source>
        <dbReference type="PROSITE-ProRule" id="PRU10125"/>
    </source>
</evidence>
<feature type="binding site" evidence="8">
    <location>
        <position position="11"/>
    </location>
    <ligand>
        <name>substrate</name>
    </ligand>
</feature>
<dbReference type="OrthoDB" id="9805408at2"/>
<dbReference type="AlphaFoldDB" id="A0A4Q0Y498"/>
<comment type="caution">
    <text evidence="10">The sequence shown here is derived from an EMBL/GenBank/DDBJ whole genome shotgun (WGS) entry which is preliminary data.</text>
</comment>
<feature type="binding site" evidence="8">
    <location>
        <position position="60"/>
    </location>
    <ligand>
        <name>substrate</name>
    </ligand>
</feature>
<feature type="active site" evidence="9">
    <location>
        <position position="69"/>
    </location>
</feature>
<organism evidence="10 11">
    <name type="scientific">Halarcobacter anaerophilus</name>
    <dbReference type="NCBI Taxonomy" id="877500"/>
    <lineage>
        <taxon>Bacteria</taxon>
        <taxon>Pseudomonadati</taxon>
        <taxon>Campylobacterota</taxon>
        <taxon>Epsilonproteobacteria</taxon>
        <taxon>Campylobacterales</taxon>
        <taxon>Arcobacteraceae</taxon>
        <taxon>Halarcobacter</taxon>
    </lineage>
</organism>
<dbReference type="GO" id="GO:0009089">
    <property type="term" value="P:lysine biosynthetic process via diaminopimelate"/>
    <property type="evidence" value="ECO:0007669"/>
    <property type="project" value="UniProtKB-UniRule"/>
</dbReference>
<keyword evidence="11" id="KW-1185">Reference proteome</keyword>
<evidence type="ECO:0000256" key="6">
    <source>
        <dbReference type="ARBA" id="ARBA00023235"/>
    </source>
</evidence>
<feature type="active site" description="Proton acceptor" evidence="8">
    <location>
        <position position="192"/>
    </location>
</feature>
<feature type="binding site" evidence="8">
    <location>
        <begin position="193"/>
        <end position="194"/>
    </location>
    <ligand>
        <name>substrate</name>
    </ligand>
</feature>
<dbReference type="PANTHER" id="PTHR31689:SF0">
    <property type="entry name" value="DIAMINOPIMELATE EPIMERASE"/>
    <property type="match status" value="1"/>
</dbReference>
<dbReference type="SUPFAM" id="SSF54506">
    <property type="entry name" value="Diaminopimelate epimerase-like"/>
    <property type="match status" value="2"/>
</dbReference>
<keyword evidence="8" id="KW-0963">Cytoplasm</keyword>
<keyword evidence="5 8" id="KW-0457">Lysine biosynthesis</keyword>
<comment type="caution">
    <text evidence="8">Lacks conserved residue(s) required for the propagation of feature annotation.</text>
</comment>
<reference evidence="10 11" key="1">
    <citation type="submission" date="2017-10" db="EMBL/GenBank/DDBJ databases">
        <title>Genomics of the genus Arcobacter.</title>
        <authorList>
            <person name="Perez-Cataluna A."/>
            <person name="Figueras M.J."/>
        </authorList>
    </citation>
    <scope>NUCLEOTIDE SEQUENCE [LARGE SCALE GENOMIC DNA]</scope>
    <source>
        <strain evidence="10 11">DSM 24636</strain>
    </source>
</reference>
<comment type="pathway">
    <text evidence="1 8">Amino-acid biosynthesis; L-lysine biosynthesis via DAP pathway; DL-2,6-diaminopimelate from LL-2,6-diaminopimelate: step 1/1.</text>
</comment>
<evidence type="ECO:0000256" key="8">
    <source>
        <dbReference type="HAMAP-Rule" id="MF_00197"/>
    </source>
</evidence>
<comment type="function">
    <text evidence="8">Catalyzes the stereoinversion of LL-2,6-diaminopimelate (L,L-DAP) to meso-diaminopimelate (meso-DAP), a precursor of L-lysine and an essential component of the bacterial peptidoglycan.</text>
</comment>
<evidence type="ECO:0000313" key="11">
    <source>
        <dbReference type="Proteomes" id="UP000290191"/>
    </source>
</evidence>
<dbReference type="Proteomes" id="UP000290191">
    <property type="component" value="Unassembled WGS sequence"/>
</dbReference>
<dbReference type="HAMAP" id="MF_00197">
    <property type="entry name" value="DAP_epimerase"/>
    <property type="match status" value="1"/>
</dbReference>
<comment type="subcellular location">
    <subcellularLocation>
        <location evidence="8">Cytoplasm</location>
    </subcellularLocation>
</comment>
<comment type="catalytic activity">
    <reaction evidence="7 8">
        <text>(2S,6S)-2,6-diaminopimelate = meso-2,6-diaminopimelate</text>
        <dbReference type="Rhea" id="RHEA:15393"/>
        <dbReference type="ChEBI" id="CHEBI:57609"/>
        <dbReference type="ChEBI" id="CHEBI:57791"/>
        <dbReference type="EC" id="5.1.1.7"/>
    </reaction>
</comment>
<dbReference type="GO" id="GO:0008837">
    <property type="term" value="F:diaminopimelate epimerase activity"/>
    <property type="evidence" value="ECO:0007669"/>
    <property type="project" value="UniProtKB-UniRule"/>
</dbReference>
<evidence type="ECO:0000256" key="7">
    <source>
        <dbReference type="ARBA" id="ARBA00051712"/>
    </source>
</evidence>
<dbReference type="GO" id="GO:0005829">
    <property type="term" value="C:cytosol"/>
    <property type="evidence" value="ECO:0007669"/>
    <property type="project" value="TreeGrafter"/>
</dbReference>
<evidence type="ECO:0000256" key="5">
    <source>
        <dbReference type="ARBA" id="ARBA00023154"/>
    </source>
</evidence>
<accession>A0A4Q0Y498</accession>
<dbReference type="InterPro" id="IPR018510">
    <property type="entry name" value="DAP_epimerase_AS"/>
</dbReference>
<dbReference type="Gene3D" id="3.10.310.10">
    <property type="entry name" value="Diaminopimelate Epimerase, Chain A, domain 1"/>
    <property type="match status" value="2"/>
</dbReference>
<dbReference type="PROSITE" id="PS01326">
    <property type="entry name" value="DAP_EPIMERASE"/>
    <property type="match status" value="1"/>
</dbReference>
<comment type="subunit">
    <text evidence="8">Homodimer.</text>
</comment>
<evidence type="ECO:0000256" key="4">
    <source>
        <dbReference type="ARBA" id="ARBA00022605"/>
    </source>
</evidence>
<feature type="active site" description="Proton donor" evidence="8">
    <location>
        <position position="69"/>
    </location>
</feature>
<dbReference type="EMBL" id="PDKO01000002">
    <property type="protein sequence ID" value="RXJ64074.1"/>
    <property type="molecule type" value="Genomic_DNA"/>
</dbReference>
<dbReference type="NCBIfam" id="TIGR00652">
    <property type="entry name" value="DapF"/>
    <property type="match status" value="1"/>
</dbReference>
<evidence type="ECO:0000256" key="3">
    <source>
        <dbReference type="ARBA" id="ARBA00013080"/>
    </source>
</evidence>